<keyword evidence="4" id="KW-1185">Reference proteome</keyword>
<dbReference type="NCBIfam" id="NF001696">
    <property type="entry name" value="PRK00451.1"/>
    <property type="match status" value="1"/>
</dbReference>
<dbReference type="InterPro" id="IPR023010">
    <property type="entry name" value="GcvPA"/>
</dbReference>
<name>A0A2C9CUC8_9RHOB</name>
<feature type="domain" description="Glycine cleavage system P-protein N-terminal" evidence="2">
    <location>
        <begin position="14"/>
        <end position="456"/>
    </location>
</feature>
<dbReference type="SUPFAM" id="SSF53383">
    <property type="entry name" value="PLP-dependent transferases"/>
    <property type="match status" value="1"/>
</dbReference>
<evidence type="ECO:0000256" key="1">
    <source>
        <dbReference type="ARBA" id="ARBA00023002"/>
    </source>
</evidence>
<dbReference type="AlphaFoldDB" id="A0A2C9CUC8"/>
<sequence>MTKPHPWMANSGGDAKQQMLAAVGAQDVEALFVQVPADHRMQRPLDLPPQLASEVALSRHLDDLMAKNETCADNLSFLGAGAWPHYVPAICDEVVGRYEWQTSVFGAPTSDHGRNQAWFEFTSQIGALVEMDFVGLPVYSWGCAIGHSVRMASRITGRKRVLIPAIMDPERLSVLENYCAPTEMERHIEIVTVAIGADGCIDRDDLRAKADDSIAAIYFETPSYHGVIEGNPAELCQIARDAGAEAIVGVDPLSLGLLEAPGAYGATIAVGPTQPLGVHMYAGGGVGGFIASPDEEKYAREYNTLNVSISQTRQQGEFGFGLTLFHQSSYGMRDEGKDWTGNSVYLWSLANAAYMAAMGPEGFAEIGRLIMARAGSAAQAINALDGASVDLSRPIFKEFVVQFADHDVATINDALRQRGIFGGKDITGEAGITGAAALFCVTETHTPDDIDRLVTALKEVLA</sequence>
<dbReference type="EMBL" id="OCTN01000006">
    <property type="protein sequence ID" value="SOH94872.1"/>
    <property type="molecule type" value="Genomic_DNA"/>
</dbReference>
<dbReference type="Proteomes" id="UP000220034">
    <property type="component" value="Unassembled WGS sequence"/>
</dbReference>
<gene>
    <name evidence="3" type="ORF">SAMN06273572_10623</name>
</gene>
<organism evidence="3 4">
    <name type="scientific">Pontivivens marinum</name>
    <dbReference type="NCBI Taxonomy" id="1690039"/>
    <lineage>
        <taxon>Bacteria</taxon>
        <taxon>Pseudomonadati</taxon>
        <taxon>Pseudomonadota</taxon>
        <taxon>Alphaproteobacteria</taxon>
        <taxon>Rhodobacterales</taxon>
        <taxon>Paracoccaceae</taxon>
        <taxon>Pontivivens</taxon>
    </lineage>
</organism>
<dbReference type="InterPro" id="IPR015422">
    <property type="entry name" value="PyrdxlP-dep_Trfase_small"/>
</dbReference>
<dbReference type="InterPro" id="IPR049315">
    <property type="entry name" value="GDC-P_N"/>
</dbReference>
<dbReference type="PANTHER" id="PTHR42806:SF1">
    <property type="entry name" value="GLYCINE DEHYDROGENASE (DECARBOXYLATING)"/>
    <property type="match status" value="1"/>
</dbReference>
<dbReference type="InterPro" id="IPR015424">
    <property type="entry name" value="PyrdxlP-dep_Trfase"/>
</dbReference>
<evidence type="ECO:0000259" key="2">
    <source>
        <dbReference type="Pfam" id="PF02347"/>
    </source>
</evidence>
<protein>
    <submittedName>
        <fullName evidence="3">Glycine dehydrogenase subunit 1</fullName>
    </submittedName>
</protein>
<accession>A0A2C9CUC8</accession>
<dbReference type="Gene3D" id="3.90.1150.10">
    <property type="entry name" value="Aspartate Aminotransferase, domain 1"/>
    <property type="match status" value="1"/>
</dbReference>
<proteinExistence type="predicted"/>
<dbReference type="GO" id="GO:0009116">
    <property type="term" value="P:nucleoside metabolic process"/>
    <property type="evidence" value="ECO:0007669"/>
    <property type="project" value="InterPro"/>
</dbReference>
<dbReference type="PANTHER" id="PTHR42806">
    <property type="entry name" value="GLYCINE CLEAVAGE SYSTEM P-PROTEIN"/>
    <property type="match status" value="1"/>
</dbReference>
<evidence type="ECO:0000313" key="3">
    <source>
        <dbReference type="EMBL" id="SOH94872.1"/>
    </source>
</evidence>
<dbReference type="GO" id="GO:0004375">
    <property type="term" value="F:glycine dehydrogenase (decarboxylating) activity"/>
    <property type="evidence" value="ECO:0007669"/>
    <property type="project" value="InterPro"/>
</dbReference>
<dbReference type="RefSeq" id="WP_219618014.1">
    <property type="nucleotide sequence ID" value="NZ_OCTN01000006.1"/>
</dbReference>
<dbReference type="Pfam" id="PF02347">
    <property type="entry name" value="GDC-P"/>
    <property type="match status" value="1"/>
</dbReference>
<keyword evidence="1" id="KW-0560">Oxidoreductase</keyword>
<dbReference type="InterPro" id="IPR015421">
    <property type="entry name" value="PyrdxlP-dep_Trfase_major"/>
</dbReference>
<dbReference type="Gene3D" id="3.40.640.10">
    <property type="entry name" value="Type I PLP-dependent aspartate aminotransferase-like (Major domain)"/>
    <property type="match status" value="1"/>
</dbReference>
<reference evidence="4" key="1">
    <citation type="submission" date="2017-09" db="EMBL/GenBank/DDBJ databases">
        <authorList>
            <person name="Varghese N."/>
            <person name="Submissions S."/>
        </authorList>
    </citation>
    <scope>NUCLEOTIDE SEQUENCE [LARGE SCALE GENOMIC DNA]</scope>
    <source>
        <strain evidence="4">C7</strain>
    </source>
</reference>
<evidence type="ECO:0000313" key="4">
    <source>
        <dbReference type="Proteomes" id="UP000220034"/>
    </source>
</evidence>